<dbReference type="GeneID" id="101315965"/>
<feature type="region of interest" description="Disordered" evidence="9">
    <location>
        <begin position="136"/>
        <end position="202"/>
    </location>
</feature>
<organism evidence="11 12">
    <name type="scientific">Tursiops truncatus</name>
    <name type="common">Atlantic bottle-nosed dolphin</name>
    <name type="synonym">Delphinus truncatus</name>
    <dbReference type="NCBI Taxonomy" id="9739"/>
    <lineage>
        <taxon>Eukaryota</taxon>
        <taxon>Metazoa</taxon>
        <taxon>Chordata</taxon>
        <taxon>Craniata</taxon>
        <taxon>Vertebrata</taxon>
        <taxon>Euteleostomi</taxon>
        <taxon>Mammalia</taxon>
        <taxon>Eutheria</taxon>
        <taxon>Laurasiatheria</taxon>
        <taxon>Artiodactyla</taxon>
        <taxon>Whippomorpha</taxon>
        <taxon>Cetacea</taxon>
        <taxon>Odontoceti</taxon>
        <taxon>Delphinidae</taxon>
        <taxon>Tursiops</taxon>
    </lineage>
</organism>
<feature type="domain" description="C2H2-type" evidence="10">
    <location>
        <begin position="249"/>
        <end position="276"/>
    </location>
</feature>
<dbReference type="InParanoid" id="A0A2U3UZ94"/>
<comment type="similarity">
    <text evidence="2">Belongs to the krueppel C2H2-type zinc-finger protein family.</text>
</comment>
<reference evidence="12" key="1">
    <citation type="submission" date="2025-08" db="UniProtKB">
        <authorList>
            <consortium name="RefSeq"/>
        </authorList>
    </citation>
    <scope>IDENTIFICATION</scope>
    <source>
        <tissue evidence="12">Spleen</tissue>
    </source>
</reference>
<dbReference type="FunFam" id="3.30.160.60:FF:000452">
    <property type="entry name" value="Transcription factor Ovo-like 2"/>
    <property type="match status" value="1"/>
</dbReference>
<feature type="compositionally biased region" description="Basic and acidic residues" evidence="9">
    <location>
        <begin position="140"/>
        <end position="150"/>
    </location>
</feature>
<dbReference type="CTD" id="58495"/>
<dbReference type="GO" id="GO:0045616">
    <property type="term" value="P:regulation of keratinocyte differentiation"/>
    <property type="evidence" value="ECO:0007669"/>
    <property type="project" value="UniProtKB-ARBA"/>
</dbReference>
<feature type="domain" description="C2H2-type" evidence="10">
    <location>
        <begin position="277"/>
        <end position="305"/>
    </location>
</feature>
<dbReference type="InterPro" id="IPR027756">
    <property type="entry name" value="Ovo-like"/>
</dbReference>
<evidence type="ECO:0000256" key="1">
    <source>
        <dbReference type="ARBA" id="ARBA00004123"/>
    </source>
</evidence>
<dbReference type="GO" id="GO:0010837">
    <property type="term" value="P:regulation of keratinocyte proliferation"/>
    <property type="evidence" value="ECO:0007669"/>
    <property type="project" value="UniProtKB-ARBA"/>
</dbReference>
<dbReference type="InterPro" id="IPR036236">
    <property type="entry name" value="Znf_C2H2_sf"/>
</dbReference>
<keyword evidence="11" id="KW-1185">Reference proteome</keyword>
<evidence type="ECO:0000313" key="11">
    <source>
        <dbReference type="Proteomes" id="UP000245320"/>
    </source>
</evidence>
<dbReference type="AlphaFoldDB" id="A0A2U3UZ94"/>
<dbReference type="GO" id="GO:0009968">
    <property type="term" value="P:negative regulation of signal transduction"/>
    <property type="evidence" value="ECO:0007669"/>
    <property type="project" value="UniProtKB-ARBA"/>
</dbReference>
<feature type="region of interest" description="Disordered" evidence="9">
    <location>
        <begin position="43"/>
        <end position="107"/>
    </location>
</feature>
<evidence type="ECO:0000256" key="5">
    <source>
        <dbReference type="ARBA" id="ARBA00022771"/>
    </source>
</evidence>
<dbReference type="PROSITE" id="PS00028">
    <property type="entry name" value="ZINC_FINGER_C2H2_1"/>
    <property type="match status" value="3"/>
</dbReference>
<dbReference type="GO" id="GO:0008270">
    <property type="term" value="F:zinc ion binding"/>
    <property type="evidence" value="ECO:0007669"/>
    <property type="project" value="UniProtKB-KW"/>
</dbReference>
<dbReference type="STRING" id="9739.ENSTTRP00000015574"/>
<sequence length="376" mass="40661">MLQGACSLPSFLVPFLFHLMKLFPRRGLTRDLRHRCRRAGRLGVAGRAGERPGRAAAGGGGRGPAGREGGLWPRGTGDRAAAAPRGEQPGRGAAVRGGGPTMPKVFLVKRRSPGVSVRSWDELPDEERADTYIPVGLGRLLHDPPEDCRSDGGSSSGGGSNSAGEPGGAESSSSPRAPERETPEPGDGEVPGGHLAAKQRPVARSKIKFTTGTCGGDAAIHTCDLCGKAFRLQRMLNRHLKCHSQVKRHLCSFCGKGFNDTFDLKRHVRTHTGIRPYKCDVCHKAFTQRCSLESHLKKIHGVQQQYAYKQRRDKLYVCEDCGYTGPTQEDLYLHVNGAHPGSAFLKKTSKKLAALLQNKLTSTLQGNANLSEEEEK</sequence>
<dbReference type="GO" id="GO:0000981">
    <property type="term" value="F:DNA-binding transcription factor activity, RNA polymerase II-specific"/>
    <property type="evidence" value="ECO:0007669"/>
    <property type="project" value="TreeGrafter"/>
</dbReference>
<dbReference type="GO" id="GO:0045892">
    <property type="term" value="P:negative regulation of DNA-templated transcription"/>
    <property type="evidence" value="ECO:0007669"/>
    <property type="project" value="UniProtKB-ARBA"/>
</dbReference>
<dbReference type="GO" id="GO:0000978">
    <property type="term" value="F:RNA polymerase II cis-regulatory region sequence-specific DNA binding"/>
    <property type="evidence" value="ECO:0007669"/>
    <property type="project" value="TreeGrafter"/>
</dbReference>
<keyword evidence="4" id="KW-0677">Repeat</keyword>
<evidence type="ECO:0000259" key="10">
    <source>
        <dbReference type="PROSITE" id="PS50157"/>
    </source>
</evidence>
<name>A0A2U3UZ94_TURTR</name>
<evidence type="ECO:0000256" key="9">
    <source>
        <dbReference type="SAM" id="MobiDB-lite"/>
    </source>
</evidence>
<keyword evidence="3" id="KW-0479">Metal-binding</keyword>
<dbReference type="Pfam" id="PF00096">
    <property type="entry name" value="zf-C2H2"/>
    <property type="match status" value="1"/>
</dbReference>
<comment type="subcellular location">
    <subcellularLocation>
        <location evidence="1">Nucleus</location>
    </subcellularLocation>
</comment>
<dbReference type="SUPFAM" id="SSF57667">
    <property type="entry name" value="beta-beta-alpha zinc fingers"/>
    <property type="match status" value="2"/>
</dbReference>
<proteinExistence type="inferred from homology"/>
<dbReference type="GO" id="GO:0005634">
    <property type="term" value="C:nucleus"/>
    <property type="evidence" value="ECO:0007669"/>
    <property type="project" value="UniProtKB-SubCell"/>
</dbReference>
<dbReference type="Pfam" id="PF13894">
    <property type="entry name" value="zf-C2H2_4"/>
    <property type="match status" value="1"/>
</dbReference>
<dbReference type="OrthoDB" id="6508643at2759"/>
<evidence type="ECO:0000256" key="2">
    <source>
        <dbReference type="ARBA" id="ARBA00006991"/>
    </source>
</evidence>
<dbReference type="GO" id="GO:0051241">
    <property type="term" value="P:negative regulation of multicellular organismal process"/>
    <property type="evidence" value="ECO:0007669"/>
    <property type="project" value="UniProtKB-ARBA"/>
</dbReference>
<feature type="domain" description="C2H2-type" evidence="10">
    <location>
        <begin position="316"/>
        <end position="344"/>
    </location>
</feature>
<keyword evidence="7" id="KW-0539">Nucleus</keyword>
<feature type="domain" description="C2H2-type" evidence="10">
    <location>
        <begin position="221"/>
        <end position="248"/>
    </location>
</feature>
<evidence type="ECO:0000256" key="3">
    <source>
        <dbReference type="ARBA" id="ARBA00022723"/>
    </source>
</evidence>
<keyword evidence="6" id="KW-0862">Zinc</keyword>
<evidence type="ECO:0000256" key="4">
    <source>
        <dbReference type="ARBA" id="ARBA00022737"/>
    </source>
</evidence>
<dbReference type="PANTHER" id="PTHR10032">
    <property type="entry name" value="ZINC FINGER PROTEIN WITH KRAB AND SCAN DOMAINS"/>
    <property type="match status" value="1"/>
</dbReference>
<dbReference type="Proteomes" id="UP000245320">
    <property type="component" value="Chromosome 15"/>
</dbReference>
<evidence type="ECO:0000313" key="12">
    <source>
        <dbReference type="RefSeq" id="XP_004311818.3"/>
    </source>
</evidence>
<evidence type="ECO:0000256" key="6">
    <source>
        <dbReference type="ARBA" id="ARBA00022833"/>
    </source>
</evidence>
<gene>
    <name evidence="12" type="primary">OVOL2</name>
</gene>
<dbReference type="GO" id="GO:0009913">
    <property type="term" value="P:epidermal cell differentiation"/>
    <property type="evidence" value="ECO:0007669"/>
    <property type="project" value="TreeGrafter"/>
</dbReference>
<protein>
    <submittedName>
        <fullName evidence="12">Transcription factor Ovo-like 2 isoform X1</fullName>
    </submittedName>
</protein>
<dbReference type="PROSITE" id="PS50157">
    <property type="entry name" value="ZINC_FINGER_C2H2_2"/>
    <property type="match status" value="4"/>
</dbReference>
<dbReference type="InterPro" id="IPR013087">
    <property type="entry name" value="Znf_C2H2_type"/>
</dbReference>
<dbReference type="PANTHER" id="PTHR10032:SF193">
    <property type="entry name" value="TRANSCRIPTION FACTOR OVO-LIKE 2"/>
    <property type="match status" value="1"/>
</dbReference>
<dbReference type="RefSeq" id="XP_004311818.3">
    <property type="nucleotide sequence ID" value="XM_004311770.3"/>
</dbReference>
<dbReference type="FunFam" id="3.30.160.60:FF:001250">
    <property type="entry name" value="putative transcription factor ovo-like protein 3"/>
    <property type="match status" value="1"/>
</dbReference>
<feature type="compositionally biased region" description="Gly residues" evidence="9">
    <location>
        <begin position="56"/>
        <end position="69"/>
    </location>
</feature>
<dbReference type="GO" id="GO:0045596">
    <property type="term" value="P:negative regulation of cell differentiation"/>
    <property type="evidence" value="ECO:0007669"/>
    <property type="project" value="UniProtKB-ARBA"/>
</dbReference>
<dbReference type="SMART" id="SM00355">
    <property type="entry name" value="ZnF_C2H2"/>
    <property type="match status" value="4"/>
</dbReference>
<evidence type="ECO:0000256" key="7">
    <source>
        <dbReference type="ARBA" id="ARBA00023242"/>
    </source>
</evidence>
<evidence type="ECO:0000256" key="8">
    <source>
        <dbReference type="PROSITE-ProRule" id="PRU00042"/>
    </source>
</evidence>
<dbReference type="Gene3D" id="3.30.160.60">
    <property type="entry name" value="Classic Zinc Finger"/>
    <property type="match status" value="3"/>
</dbReference>
<feature type="compositionally biased region" description="Gly residues" evidence="9">
    <location>
        <begin position="154"/>
        <end position="167"/>
    </location>
</feature>
<keyword evidence="5 8" id="KW-0863">Zinc-finger</keyword>
<accession>A0A2U3UZ94</accession>